<dbReference type="OrthoDB" id="3248909at2759"/>
<dbReference type="InterPro" id="IPR021840">
    <property type="entry name" value="DUF3433"/>
</dbReference>
<accession>A0A6A6Z179</accession>
<feature type="transmembrane region" description="Helical" evidence="2">
    <location>
        <begin position="608"/>
        <end position="628"/>
    </location>
</feature>
<keyword evidence="2" id="KW-1133">Transmembrane helix</keyword>
<feature type="region of interest" description="Disordered" evidence="1">
    <location>
        <begin position="250"/>
        <end position="269"/>
    </location>
</feature>
<feature type="transmembrane region" description="Helical" evidence="2">
    <location>
        <begin position="640"/>
        <end position="663"/>
    </location>
</feature>
<proteinExistence type="predicted"/>
<dbReference type="PANTHER" id="PTHR37544">
    <property type="entry name" value="SPRAY-RELATED"/>
    <property type="match status" value="1"/>
</dbReference>
<dbReference type="PANTHER" id="PTHR37544:SF3">
    <property type="entry name" value="SPRAY"/>
    <property type="match status" value="1"/>
</dbReference>
<keyword evidence="2" id="KW-0472">Membrane</keyword>
<dbReference type="Pfam" id="PF11915">
    <property type="entry name" value="DUF3433"/>
    <property type="match status" value="2"/>
</dbReference>
<feature type="region of interest" description="Disordered" evidence="1">
    <location>
        <begin position="1"/>
        <end position="131"/>
    </location>
</feature>
<protein>
    <submittedName>
        <fullName evidence="3 5">Uncharacterized protein</fullName>
    </submittedName>
</protein>
<keyword evidence="4" id="KW-1185">Reference proteome</keyword>
<feature type="transmembrane region" description="Helical" evidence="2">
    <location>
        <begin position="701"/>
        <end position="723"/>
    </location>
</feature>
<evidence type="ECO:0000313" key="5">
    <source>
        <dbReference type="RefSeq" id="XP_033580998.1"/>
    </source>
</evidence>
<feature type="region of interest" description="Disordered" evidence="1">
    <location>
        <begin position="145"/>
        <end position="185"/>
    </location>
</feature>
<keyword evidence="2" id="KW-0812">Transmembrane</keyword>
<dbReference type="EMBL" id="MU003695">
    <property type="protein sequence ID" value="KAF2814034.1"/>
    <property type="molecule type" value="Genomic_DNA"/>
</dbReference>
<reference evidence="5" key="3">
    <citation type="submission" date="2025-04" db="UniProtKB">
        <authorList>
            <consortium name="RefSeq"/>
        </authorList>
    </citation>
    <scope>IDENTIFICATION</scope>
    <source>
        <strain evidence="5">CBS 304.34</strain>
    </source>
</reference>
<reference evidence="5" key="2">
    <citation type="submission" date="2020-04" db="EMBL/GenBank/DDBJ databases">
        <authorList>
            <consortium name="NCBI Genome Project"/>
        </authorList>
    </citation>
    <scope>NUCLEOTIDE SEQUENCE</scope>
    <source>
        <strain evidence="5">CBS 304.34</strain>
    </source>
</reference>
<feature type="transmembrane region" description="Helical" evidence="2">
    <location>
        <begin position="759"/>
        <end position="782"/>
    </location>
</feature>
<feature type="compositionally biased region" description="Basic and acidic residues" evidence="1">
    <location>
        <begin position="157"/>
        <end position="166"/>
    </location>
</feature>
<sequence>MEGVPNPLRIGSPAVERNYSNESFPSPLRVGSPLVERPGSQQFTRPPLSHRSTSDRLSQLFPSRPASVASINTDHDSSRRTSYPSPLTPAAEPSYRIPRAPAPPTLYGSSASDPFDTHHSPPELKSGGTHRLLNRLSSLRTARTNRQYGVLEDQDDVERSRGLKGVDEEEEPLGFDISGLSGSPIAMRSMDSGSKKMKSTADSIDAEQELLQAGFAAEYDRLEAQPKSSNAILGLGMGSVVEAPFVHHPGPVHQHRRGPSNVDSSREDAQKAAEKTGEILAVAEVPLMDISNLGGAEYETRSVMNAGMGEGDAPQKTSYYFPPDPDMPSWRPMSMHWPYISLLIVIALGLAGLQEFLCQLSIRRSKDGKGLIQFKAPNELSITAYFTWKYAPVLTLVTYGILWQISDFEVKRLEPYYQLSKKTGATAAESVNMDYLTFMSWLVPFRALKYRQYAVIYSSLATLVSGSLVPVLQSASINMYPPKKERKEDQLKFVRIVPIWSRLVTASLCCVAIFGVVLLFQLRRKSGLQSDPKGIAGVAAMATRSHILNDFHGLDTAPLHLIHKQLRHRRYILHKSSLWQGEYIRNIKENVREHDTDSRPLMLRKRAGIPYICFLVLFFGAIPVFMFVDAANNVTEKIPFLLTAIATAVKLLWGTLDCDVRMLEPFYILSRRRAPPRTLTLDYTGTMPGWLPIKALMSRHYVVSMVGFGAILTEVLTVCVSSFSVDGKKFFPGHGHSSGKNKLDDSDDRYNSDETFKSFWVSFSLVLGILLTLVIIACIIYFRRSQKFIPRQIGTMASVLAFIHQSKMLVSFVDTEKMDSKQMTDYLESLPKTYALGWFSGRDGEDHCGIDEEPILAPYKYGVDWTKTRVLGSHIGTWENY</sequence>
<feature type="transmembrane region" description="Helical" evidence="2">
    <location>
        <begin position="337"/>
        <end position="357"/>
    </location>
</feature>
<dbReference type="Proteomes" id="UP000504636">
    <property type="component" value="Unplaced"/>
</dbReference>
<dbReference type="AlphaFoldDB" id="A0A6A6Z179"/>
<evidence type="ECO:0000313" key="3">
    <source>
        <dbReference type="EMBL" id="KAF2814034.1"/>
    </source>
</evidence>
<evidence type="ECO:0000313" key="4">
    <source>
        <dbReference type="Proteomes" id="UP000504636"/>
    </source>
</evidence>
<evidence type="ECO:0000256" key="1">
    <source>
        <dbReference type="SAM" id="MobiDB-lite"/>
    </source>
</evidence>
<organism evidence="3">
    <name type="scientific">Mytilinidion resinicola</name>
    <dbReference type="NCBI Taxonomy" id="574789"/>
    <lineage>
        <taxon>Eukaryota</taxon>
        <taxon>Fungi</taxon>
        <taxon>Dikarya</taxon>
        <taxon>Ascomycota</taxon>
        <taxon>Pezizomycotina</taxon>
        <taxon>Dothideomycetes</taxon>
        <taxon>Pleosporomycetidae</taxon>
        <taxon>Mytilinidiales</taxon>
        <taxon>Mytilinidiaceae</taxon>
        <taxon>Mytilinidion</taxon>
    </lineage>
</organism>
<dbReference type="GeneID" id="54458443"/>
<evidence type="ECO:0000256" key="2">
    <source>
        <dbReference type="SAM" id="Phobius"/>
    </source>
</evidence>
<name>A0A6A6Z179_9PEZI</name>
<dbReference type="RefSeq" id="XP_033580998.1">
    <property type="nucleotide sequence ID" value="XM_033717550.1"/>
</dbReference>
<reference evidence="3 5" key="1">
    <citation type="journal article" date="2020" name="Stud. Mycol.">
        <title>101 Dothideomycetes genomes: a test case for predicting lifestyles and emergence of pathogens.</title>
        <authorList>
            <person name="Haridas S."/>
            <person name="Albert R."/>
            <person name="Binder M."/>
            <person name="Bloem J."/>
            <person name="Labutti K."/>
            <person name="Salamov A."/>
            <person name="Andreopoulos B."/>
            <person name="Baker S."/>
            <person name="Barry K."/>
            <person name="Bills G."/>
            <person name="Bluhm B."/>
            <person name="Cannon C."/>
            <person name="Castanera R."/>
            <person name="Culley D."/>
            <person name="Daum C."/>
            <person name="Ezra D."/>
            <person name="Gonzalez J."/>
            <person name="Henrissat B."/>
            <person name="Kuo A."/>
            <person name="Liang C."/>
            <person name="Lipzen A."/>
            <person name="Lutzoni F."/>
            <person name="Magnuson J."/>
            <person name="Mondo S."/>
            <person name="Nolan M."/>
            <person name="Ohm R."/>
            <person name="Pangilinan J."/>
            <person name="Park H.-J."/>
            <person name="Ramirez L."/>
            <person name="Alfaro M."/>
            <person name="Sun H."/>
            <person name="Tritt A."/>
            <person name="Yoshinaga Y."/>
            <person name="Zwiers L.-H."/>
            <person name="Turgeon B."/>
            <person name="Goodwin S."/>
            <person name="Spatafora J."/>
            <person name="Crous P."/>
            <person name="Grigoriev I."/>
        </authorList>
    </citation>
    <scope>NUCLEOTIDE SEQUENCE</scope>
    <source>
        <strain evidence="3 5">CBS 304.34</strain>
    </source>
</reference>
<feature type="transmembrane region" description="Helical" evidence="2">
    <location>
        <begin position="499"/>
        <end position="520"/>
    </location>
</feature>
<feature type="transmembrane region" description="Helical" evidence="2">
    <location>
        <begin position="454"/>
        <end position="479"/>
    </location>
</feature>
<gene>
    <name evidence="3 5" type="ORF">BDZ99DRAFT_436745</name>
</gene>